<dbReference type="PANTHER" id="PTHR43285">
    <property type="entry name" value="ANTHRANILATE PHOSPHORIBOSYLTRANSFERASE"/>
    <property type="match status" value="1"/>
</dbReference>
<feature type="binding site" evidence="9">
    <location>
        <position position="79"/>
    </location>
    <ligand>
        <name>anthranilate</name>
        <dbReference type="ChEBI" id="CHEBI:16567"/>
        <label>1</label>
    </ligand>
</feature>
<evidence type="ECO:0000313" key="12">
    <source>
        <dbReference type="EMBL" id="CEI82391.1"/>
    </source>
</evidence>
<dbReference type="HAMAP" id="MF_00211">
    <property type="entry name" value="TrpD"/>
    <property type="match status" value="1"/>
</dbReference>
<dbReference type="GO" id="GO:0000287">
    <property type="term" value="F:magnesium ion binding"/>
    <property type="evidence" value="ECO:0007669"/>
    <property type="project" value="UniProtKB-UniRule"/>
</dbReference>
<dbReference type="OrthoDB" id="9806430at2"/>
<dbReference type="EMBL" id="CDGG01000001">
    <property type="protein sequence ID" value="CEI82391.1"/>
    <property type="molecule type" value="Genomic_DNA"/>
</dbReference>
<dbReference type="GO" id="GO:0005829">
    <property type="term" value="C:cytosol"/>
    <property type="evidence" value="ECO:0007669"/>
    <property type="project" value="TreeGrafter"/>
</dbReference>
<evidence type="ECO:0000313" key="13">
    <source>
        <dbReference type="Proteomes" id="UP000040453"/>
    </source>
</evidence>
<keyword evidence="9" id="KW-0479">Metal-binding</keyword>
<dbReference type="Pfam" id="PF02885">
    <property type="entry name" value="Glycos_trans_3N"/>
    <property type="match status" value="1"/>
</dbReference>
<organism evidence="12 13">
    <name type="scientific">Oceanobacillus oncorhynchi</name>
    <dbReference type="NCBI Taxonomy" id="545501"/>
    <lineage>
        <taxon>Bacteria</taxon>
        <taxon>Bacillati</taxon>
        <taxon>Bacillota</taxon>
        <taxon>Bacilli</taxon>
        <taxon>Bacillales</taxon>
        <taxon>Bacillaceae</taxon>
        <taxon>Oceanobacillus</taxon>
    </lineage>
</organism>
<reference evidence="12 13" key="1">
    <citation type="submission" date="2014-11" db="EMBL/GenBank/DDBJ databases">
        <authorList>
            <person name="Urmite Genomes Urmite Genomes"/>
        </authorList>
    </citation>
    <scope>NUCLEOTIDE SEQUENCE [LARGE SCALE GENOMIC DNA]</scope>
    <source>
        <strain evidence="12 13">Oc5</strain>
    </source>
</reference>
<comment type="caution">
    <text evidence="9">Lacks conserved residue(s) required for the propagation of feature annotation.</text>
</comment>
<keyword evidence="13" id="KW-1185">Reference proteome</keyword>
<evidence type="ECO:0000256" key="9">
    <source>
        <dbReference type="HAMAP-Rule" id="MF_00211"/>
    </source>
</evidence>
<keyword evidence="2 9" id="KW-0028">Amino-acid biosynthesis</keyword>
<dbReference type="InterPro" id="IPR005940">
    <property type="entry name" value="Anthranilate_Pribosyl_Tfrase"/>
</dbReference>
<dbReference type="Proteomes" id="UP000040453">
    <property type="component" value="Unassembled WGS sequence"/>
</dbReference>
<comment type="function">
    <text evidence="9">Catalyzes the transfer of the phosphoribosyl group of 5-phosphorylribose-1-pyrophosphate (PRPP) to anthranilate to yield N-(5'-phosphoribosyl)-anthranilate (PRA).</text>
</comment>
<keyword evidence="5 9" id="KW-0822">Tryptophan biosynthesis</keyword>
<evidence type="ECO:0000256" key="3">
    <source>
        <dbReference type="ARBA" id="ARBA00022676"/>
    </source>
</evidence>
<dbReference type="GO" id="GO:0000162">
    <property type="term" value="P:L-tryptophan biosynthetic process"/>
    <property type="evidence" value="ECO:0007669"/>
    <property type="project" value="UniProtKB-UniRule"/>
</dbReference>
<dbReference type="Pfam" id="PF00591">
    <property type="entry name" value="Glycos_transf_3"/>
    <property type="match status" value="1"/>
</dbReference>
<dbReference type="GO" id="GO:0004048">
    <property type="term" value="F:anthranilate phosphoribosyltransferase activity"/>
    <property type="evidence" value="ECO:0007669"/>
    <property type="project" value="UniProtKB-UniRule"/>
</dbReference>
<dbReference type="InterPro" id="IPR035902">
    <property type="entry name" value="Nuc_phospho_transferase"/>
</dbReference>
<accession>A0A0A1MTZ5</accession>
<keyword evidence="4 9" id="KW-0808">Transferase</keyword>
<comment type="pathway">
    <text evidence="1 9">Amino-acid biosynthesis; L-tryptophan biosynthesis; L-tryptophan from chorismate: step 2/5.</text>
</comment>
<dbReference type="SUPFAM" id="SSF47648">
    <property type="entry name" value="Nucleoside phosphorylase/phosphoribosyltransferase N-terminal domain"/>
    <property type="match status" value="1"/>
</dbReference>
<feature type="binding site" evidence="9">
    <location>
        <position position="224"/>
    </location>
    <ligand>
        <name>Mg(2+)</name>
        <dbReference type="ChEBI" id="CHEBI:18420"/>
        <label>2</label>
    </ligand>
</feature>
<feature type="domain" description="Glycosyl transferase family 3 N-terminal" evidence="11">
    <location>
        <begin position="5"/>
        <end position="60"/>
    </location>
</feature>
<dbReference type="AlphaFoldDB" id="A0A0A1MTZ5"/>
<name>A0A0A1MTZ5_9BACI</name>
<dbReference type="InterPro" id="IPR036320">
    <property type="entry name" value="Glycosyl_Trfase_fam3_N_dom_sf"/>
</dbReference>
<dbReference type="EC" id="2.4.2.18" evidence="9"/>
<dbReference type="Gene3D" id="1.20.970.10">
    <property type="entry name" value="Transferase, Pyrimidine Nucleoside Phosphorylase, Chain C"/>
    <property type="match status" value="1"/>
</dbReference>
<comment type="similarity">
    <text evidence="8">In the C-terminal section; belongs to the anthranilate phosphoribosyltransferase family.</text>
</comment>
<evidence type="ECO:0000256" key="2">
    <source>
        <dbReference type="ARBA" id="ARBA00022605"/>
    </source>
</evidence>
<keyword evidence="6 9" id="KW-0057">Aromatic amino acid biosynthesis</keyword>
<feature type="binding site" evidence="9">
    <location>
        <position position="165"/>
    </location>
    <ligand>
        <name>anthranilate</name>
        <dbReference type="ChEBI" id="CHEBI:16567"/>
        <label>2</label>
    </ligand>
</feature>
<gene>
    <name evidence="12" type="primary">trpD2</name>
    <name evidence="9" type="synonym">trpD</name>
    <name evidence="12" type="ORF">BN997_02255</name>
</gene>
<evidence type="ECO:0000256" key="6">
    <source>
        <dbReference type="ARBA" id="ARBA00023141"/>
    </source>
</evidence>
<comment type="cofactor">
    <cofactor evidence="9">
        <name>Mg(2+)</name>
        <dbReference type="ChEBI" id="CHEBI:18420"/>
    </cofactor>
    <text evidence="9">Binds 2 magnesium ions per monomer.</text>
</comment>
<comment type="similarity">
    <text evidence="9">Belongs to the anthranilate phosphoribosyltransferase family.</text>
</comment>
<dbReference type="STRING" id="545501.BN997_02255"/>
<feature type="binding site" evidence="9">
    <location>
        <position position="87"/>
    </location>
    <ligand>
        <name>5-phospho-alpha-D-ribose 1-diphosphate</name>
        <dbReference type="ChEBI" id="CHEBI:58017"/>
    </ligand>
</feature>
<evidence type="ECO:0000256" key="8">
    <source>
        <dbReference type="ARBA" id="ARBA00061188"/>
    </source>
</evidence>
<comment type="catalytic activity">
    <reaction evidence="7 9">
        <text>N-(5-phospho-beta-D-ribosyl)anthranilate + diphosphate = 5-phospho-alpha-D-ribose 1-diphosphate + anthranilate</text>
        <dbReference type="Rhea" id="RHEA:11768"/>
        <dbReference type="ChEBI" id="CHEBI:16567"/>
        <dbReference type="ChEBI" id="CHEBI:18277"/>
        <dbReference type="ChEBI" id="CHEBI:33019"/>
        <dbReference type="ChEBI" id="CHEBI:58017"/>
        <dbReference type="EC" id="2.4.2.18"/>
    </reaction>
</comment>
<dbReference type="NCBIfam" id="TIGR01245">
    <property type="entry name" value="trpD"/>
    <property type="match status" value="1"/>
</dbReference>
<feature type="binding site" evidence="9">
    <location>
        <position position="91"/>
    </location>
    <ligand>
        <name>Mg(2+)</name>
        <dbReference type="ChEBI" id="CHEBI:18420"/>
        <label>1</label>
    </ligand>
</feature>
<keyword evidence="9" id="KW-0460">Magnesium</keyword>
<protein>
    <recommendedName>
        <fullName evidence="9">Anthranilate phosphoribosyltransferase</fullName>
        <ecNumber evidence="9">2.4.2.18</ecNumber>
    </recommendedName>
</protein>
<dbReference type="InterPro" id="IPR017459">
    <property type="entry name" value="Glycosyl_Trfase_fam3_N_dom"/>
</dbReference>
<feature type="binding site" evidence="9">
    <location>
        <position position="79"/>
    </location>
    <ligand>
        <name>5-phospho-alpha-D-ribose 1-diphosphate</name>
        <dbReference type="ChEBI" id="CHEBI:58017"/>
    </ligand>
</feature>
<evidence type="ECO:0000256" key="5">
    <source>
        <dbReference type="ARBA" id="ARBA00022822"/>
    </source>
</evidence>
<dbReference type="InterPro" id="IPR000312">
    <property type="entry name" value="Glycosyl_Trfase_fam3"/>
</dbReference>
<feature type="binding site" evidence="9">
    <location>
        <position position="225"/>
    </location>
    <ligand>
        <name>Mg(2+)</name>
        <dbReference type="ChEBI" id="CHEBI:18420"/>
        <label>1</label>
    </ligand>
</feature>
<proteinExistence type="inferred from homology"/>
<dbReference type="Gene3D" id="3.40.1030.10">
    <property type="entry name" value="Nucleoside phosphorylase/phosphoribosyltransferase catalytic domain"/>
    <property type="match status" value="1"/>
</dbReference>
<keyword evidence="3 9" id="KW-0328">Glycosyltransferase</keyword>
<dbReference type="SUPFAM" id="SSF52418">
    <property type="entry name" value="Nucleoside phosphorylase/phosphoribosyltransferase catalytic domain"/>
    <property type="match status" value="1"/>
</dbReference>
<sequence length="341" mass="36853">MKPHFNQLLEGTDLSFEETKALFNACFQEEVSDTELSAILVALKMKQPTAEELAGLAEVIHTNSPFQFELELPAMDNCGTGGDRSNSFNISTCAAFVLAGAGVTVAKHGNRRISSQTGSADVLEELGVSLDLTKSQMKYMLQENQIAFLFAQHVHPTLKQIAGVRQKLRTPTIFNLVGPLTNPVALHSQLVGVYSNDALPIVAKSLQTLGRKRALVIHGAGGMDEASLQGENNYILLENNELKAGSIHPEEVGLSVYTNQEIEGDDAKRNAEILLSVLNGEPGAYLDTVLFNTAIALFAIGRVDSVKDGMEIARHSVFSGNAKAKLDTLVDYSQEAKQEVV</sequence>
<dbReference type="PANTHER" id="PTHR43285:SF2">
    <property type="entry name" value="ANTHRANILATE PHOSPHORIBOSYLTRANSFERASE"/>
    <property type="match status" value="1"/>
</dbReference>
<evidence type="ECO:0000256" key="4">
    <source>
        <dbReference type="ARBA" id="ARBA00022679"/>
    </source>
</evidence>
<feature type="binding site" evidence="9">
    <location>
        <begin position="82"/>
        <end position="83"/>
    </location>
    <ligand>
        <name>5-phospho-alpha-D-ribose 1-diphosphate</name>
        <dbReference type="ChEBI" id="CHEBI:58017"/>
    </ligand>
</feature>
<dbReference type="RefSeq" id="WP_042532185.1">
    <property type="nucleotide sequence ID" value="NZ_CDGG01000001.1"/>
</dbReference>
<dbReference type="UniPathway" id="UPA00035">
    <property type="reaction ID" value="UER00041"/>
</dbReference>
<feature type="domain" description="Glycosyl transferase family 3" evidence="10">
    <location>
        <begin position="73"/>
        <end position="322"/>
    </location>
</feature>
<evidence type="ECO:0000256" key="7">
    <source>
        <dbReference type="ARBA" id="ARBA00052328"/>
    </source>
</evidence>
<feature type="binding site" evidence="9">
    <location>
        <position position="225"/>
    </location>
    <ligand>
        <name>Mg(2+)</name>
        <dbReference type="ChEBI" id="CHEBI:18420"/>
        <label>2</label>
    </ligand>
</feature>
<evidence type="ECO:0000259" key="10">
    <source>
        <dbReference type="Pfam" id="PF00591"/>
    </source>
</evidence>
<feature type="binding site" evidence="9">
    <location>
        <begin position="89"/>
        <end position="92"/>
    </location>
    <ligand>
        <name>5-phospho-alpha-D-ribose 1-diphosphate</name>
        <dbReference type="ChEBI" id="CHEBI:58017"/>
    </ligand>
</feature>
<feature type="binding site" evidence="9">
    <location>
        <position position="119"/>
    </location>
    <ligand>
        <name>5-phospho-alpha-D-ribose 1-diphosphate</name>
        <dbReference type="ChEBI" id="CHEBI:58017"/>
    </ligand>
</feature>
<evidence type="ECO:0000259" key="11">
    <source>
        <dbReference type="Pfam" id="PF02885"/>
    </source>
</evidence>
<dbReference type="FunFam" id="3.40.1030.10:FF:000002">
    <property type="entry name" value="Anthranilate phosphoribosyltransferase"/>
    <property type="match status" value="1"/>
</dbReference>
<feature type="binding site" evidence="9">
    <location>
        <position position="110"/>
    </location>
    <ligand>
        <name>anthranilate</name>
        <dbReference type="ChEBI" id="CHEBI:16567"/>
        <label>1</label>
    </ligand>
</feature>
<comment type="subunit">
    <text evidence="9">Homodimer.</text>
</comment>
<feature type="binding site" evidence="9">
    <location>
        <begin position="107"/>
        <end position="115"/>
    </location>
    <ligand>
        <name>5-phospho-alpha-D-ribose 1-diphosphate</name>
        <dbReference type="ChEBI" id="CHEBI:58017"/>
    </ligand>
</feature>
<evidence type="ECO:0000256" key="1">
    <source>
        <dbReference type="ARBA" id="ARBA00004907"/>
    </source>
</evidence>